<dbReference type="Gene3D" id="3.30.429.10">
    <property type="entry name" value="Macrophage Migration Inhibitory Factor"/>
    <property type="match status" value="1"/>
</dbReference>
<dbReference type="Pfam" id="PF01361">
    <property type="entry name" value="Tautomerase"/>
    <property type="match status" value="1"/>
</dbReference>
<dbReference type="InterPro" id="IPR014347">
    <property type="entry name" value="Tautomerase/MIF_sf"/>
</dbReference>
<gene>
    <name evidence="3" type="ORF">IEI95_009805</name>
</gene>
<name>A0AAE2UU86_AGRVI</name>
<comment type="caution">
    <text evidence="3">The sequence shown here is derived from an EMBL/GenBank/DDBJ whole genome shotgun (WGS) entry which is preliminary data.</text>
</comment>
<dbReference type="SUPFAM" id="SSF55331">
    <property type="entry name" value="Tautomerase/MIF"/>
    <property type="match status" value="1"/>
</dbReference>
<evidence type="ECO:0000259" key="2">
    <source>
        <dbReference type="Pfam" id="PF01361"/>
    </source>
</evidence>
<keyword evidence="1" id="KW-0413">Isomerase</keyword>
<organism evidence="3 4">
    <name type="scientific">Agrobacterium vitis</name>
    <name type="common">Rhizobium vitis</name>
    <dbReference type="NCBI Taxonomy" id="373"/>
    <lineage>
        <taxon>Bacteria</taxon>
        <taxon>Pseudomonadati</taxon>
        <taxon>Pseudomonadota</taxon>
        <taxon>Alphaproteobacteria</taxon>
        <taxon>Hyphomicrobiales</taxon>
        <taxon>Rhizobiaceae</taxon>
        <taxon>Rhizobium/Agrobacterium group</taxon>
        <taxon>Agrobacterium</taxon>
    </lineage>
</organism>
<dbReference type="Proteomes" id="UP000655037">
    <property type="component" value="Unassembled WGS sequence"/>
</dbReference>
<reference evidence="3" key="1">
    <citation type="submission" date="2020-11" db="EMBL/GenBank/DDBJ databases">
        <title>Agrobacterium vitis strain K377 genome.</title>
        <authorList>
            <person name="Xi H."/>
        </authorList>
    </citation>
    <scope>NUCLEOTIDE SEQUENCE</scope>
    <source>
        <strain evidence="3">K377</strain>
        <plasmid evidence="3">unnamed3</plasmid>
    </source>
</reference>
<keyword evidence="3" id="KW-0614">Plasmid</keyword>
<accession>A0AAE2UU86</accession>
<dbReference type="GO" id="GO:0016853">
    <property type="term" value="F:isomerase activity"/>
    <property type="evidence" value="ECO:0007669"/>
    <property type="project" value="UniProtKB-KW"/>
</dbReference>
<geneLocation type="plasmid" evidence="3">
    <name>unnamed3</name>
</geneLocation>
<dbReference type="EMBL" id="JACXXJ020000004">
    <property type="protein sequence ID" value="MBF2714515.1"/>
    <property type="molecule type" value="Genomic_DNA"/>
</dbReference>
<proteinExistence type="predicted"/>
<dbReference type="InterPro" id="IPR004370">
    <property type="entry name" value="4-OT-like_dom"/>
</dbReference>
<dbReference type="AlphaFoldDB" id="A0AAE2UU86"/>
<evidence type="ECO:0000313" key="3">
    <source>
        <dbReference type="EMBL" id="MBF2714515.1"/>
    </source>
</evidence>
<evidence type="ECO:0000256" key="1">
    <source>
        <dbReference type="ARBA" id="ARBA00023235"/>
    </source>
</evidence>
<dbReference type="RefSeq" id="WP_071205531.1">
    <property type="nucleotide sequence ID" value="NZ_CP056044.1"/>
</dbReference>
<feature type="domain" description="4-oxalocrotonate tautomerase-like" evidence="2">
    <location>
        <begin position="2"/>
        <end position="53"/>
    </location>
</feature>
<evidence type="ECO:0000313" key="4">
    <source>
        <dbReference type="Proteomes" id="UP000655037"/>
    </source>
</evidence>
<sequence length="79" mass="8711">MPHIDLAYFDRPLSDAQRARLDAALTQALCESLDVPISAISIALEPVAPEDWNAKVALPRIVASADRLLRRPCYTLPEV</sequence>
<protein>
    <submittedName>
        <fullName evidence="3">Tautomerase family protein</fullName>
    </submittedName>
</protein>